<gene>
    <name evidence="2" type="ORF">C1C97_008825</name>
</gene>
<dbReference type="OrthoDB" id="4883273at2"/>
<protein>
    <submittedName>
        <fullName evidence="2">Uncharacterized protein</fullName>
    </submittedName>
</protein>
<proteinExistence type="predicted"/>
<comment type="caution">
    <text evidence="2">The sequence shown here is derived from an EMBL/GenBank/DDBJ whole genome shotgun (WGS) entry which is preliminary data.</text>
</comment>
<dbReference type="Proteomes" id="UP000249516">
    <property type="component" value="Unassembled WGS sequence"/>
</dbReference>
<feature type="compositionally biased region" description="Basic and acidic residues" evidence="1">
    <location>
        <begin position="28"/>
        <end position="39"/>
    </location>
</feature>
<evidence type="ECO:0000313" key="2">
    <source>
        <dbReference type="EMBL" id="RKQ35317.1"/>
    </source>
</evidence>
<keyword evidence="3" id="KW-1185">Reference proteome</keyword>
<dbReference type="RefSeq" id="WP_121031284.1">
    <property type="nucleotide sequence ID" value="NZ_PNJG02000002.1"/>
</dbReference>
<feature type="compositionally biased region" description="Basic and acidic residues" evidence="1">
    <location>
        <begin position="239"/>
        <end position="270"/>
    </location>
</feature>
<feature type="compositionally biased region" description="Basic and acidic residues" evidence="1">
    <location>
        <begin position="165"/>
        <end position="217"/>
    </location>
</feature>
<sequence>MTQQPENTDPIASAGQIDDPDQPTTMKGQDDSRAGRDTQPDEGATDGDPDQPGTSRRAASAPRAGTVRDADGATAASATRGAVRDDRGETGGKPPKAIRETGVPVVDDDAVDAASAREVDSEALAGTRKFQPRPGDANPNVSDNPENFPDHENRSAHEGVAGGGDVREHTSDRDMVNRNLSDLDRDTDDRHVTRRETVDRTTADAQASDRDTTRQDRDTDDGNSTVQYENPESIPAVEPVRHSRMVEERVQEQERDFDLGTTEDGERYLTPKDVPGA</sequence>
<evidence type="ECO:0000256" key="1">
    <source>
        <dbReference type="SAM" id="MobiDB-lite"/>
    </source>
</evidence>
<name>A0A495A9U9_9MICC</name>
<reference evidence="2 3" key="1">
    <citation type="submission" date="2018-10" db="EMBL/GenBank/DDBJ databases">
        <title>Kocuria tytouropygialis sp. nov., isolated from the uropygial gland of an American barn owl (Tyto furcata).</title>
        <authorList>
            <person name="Braun M.S."/>
            <person name="Wang E."/>
            <person name="Zimmermann S."/>
            <person name="Wagner H."/>
            <person name="Wink M."/>
        </authorList>
    </citation>
    <scope>NUCLEOTIDE SEQUENCE [LARGE SCALE GENOMIC DNA]</scope>
    <source>
        <strain evidence="2 3">442</strain>
    </source>
</reference>
<feature type="compositionally biased region" description="Basic and acidic residues" evidence="1">
    <location>
        <begin position="148"/>
        <end position="157"/>
    </location>
</feature>
<organism evidence="2 3">
    <name type="scientific">Kocuria tytonis</name>
    <dbReference type="NCBI Taxonomy" id="2054280"/>
    <lineage>
        <taxon>Bacteria</taxon>
        <taxon>Bacillati</taxon>
        <taxon>Actinomycetota</taxon>
        <taxon>Actinomycetes</taxon>
        <taxon>Micrococcales</taxon>
        <taxon>Micrococcaceae</taxon>
        <taxon>Kocuria</taxon>
    </lineage>
</organism>
<dbReference type="EMBL" id="PNJG02000002">
    <property type="protein sequence ID" value="RKQ35317.1"/>
    <property type="molecule type" value="Genomic_DNA"/>
</dbReference>
<feature type="region of interest" description="Disordered" evidence="1">
    <location>
        <begin position="1"/>
        <end position="277"/>
    </location>
</feature>
<accession>A0A495A9U9</accession>
<dbReference type="AlphaFoldDB" id="A0A495A9U9"/>
<evidence type="ECO:0000313" key="3">
    <source>
        <dbReference type="Proteomes" id="UP000249516"/>
    </source>
</evidence>